<feature type="region of interest" description="Disordered" evidence="4">
    <location>
        <begin position="1"/>
        <end position="20"/>
    </location>
</feature>
<comment type="caution">
    <text evidence="6">The sequence shown here is derived from an EMBL/GenBank/DDBJ whole genome shotgun (WGS) entry which is preliminary data.</text>
</comment>
<feature type="coiled-coil region" evidence="3">
    <location>
        <begin position="85"/>
        <end position="217"/>
    </location>
</feature>
<evidence type="ECO:0000313" key="6">
    <source>
        <dbReference type="EMBL" id="KAJ3257998.1"/>
    </source>
</evidence>
<evidence type="ECO:0000256" key="1">
    <source>
        <dbReference type="ARBA" id="ARBA00004496"/>
    </source>
</evidence>
<gene>
    <name evidence="6" type="ORF">HK103_004132</name>
</gene>
<feature type="coiled-coil region" evidence="3">
    <location>
        <begin position="353"/>
        <end position="405"/>
    </location>
</feature>
<dbReference type="Pfam" id="PF07989">
    <property type="entry name" value="Cnn_1N"/>
    <property type="match status" value="1"/>
</dbReference>
<proteinExistence type="predicted"/>
<evidence type="ECO:0000256" key="4">
    <source>
        <dbReference type="SAM" id="MobiDB-lite"/>
    </source>
</evidence>
<name>A0AAD5UK18_9FUNG</name>
<dbReference type="GO" id="GO:0005737">
    <property type="term" value="C:cytoplasm"/>
    <property type="evidence" value="ECO:0007669"/>
    <property type="project" value="UniProtKB-SubCell"/>
</dbReference>
<sequence>MEISLESEPSNLNILPDDNQEENFSMGLRQREDMITKLEKENFSLKMKVCFLQENLSKITKDGMLDIINEHAELKAMSLSPKVKVDELQEKIEEMNELLVEKDEDINHLVKELEISHETICSMAEQREQDHELLSDNDAKIRMLEAENQELMDNLNEVYQSKAELETKAQEYSLQIDKYKGQIQKFKDLAEMAHSKLNTLQKELSSQSEKLHILEQQKEESKPQEMKSQASQIFPAYNTKEIQSKIETCEASSQVEPQKPDKSFQETRERYINELKERNYLLVRISQHLDDKLGHKFDPKFIQSLASFSSVKKAILKKLKLLDSVHDQFKLIAKEKLLWESKFSRMENKIVFLSKTIEELQLSKNNTVELEKQLSKLNDILHKERAGANQRVNELLEEKRKLEYQLVDVFKHAQGKRDEQFDGLLHEFEKQKVILDNRERMISSAVHYLSVSLSLI</sequence>
<evidence type="ECO:0000256" key="3">
    <source>
        <dbReference type="SAM" id="Coils"/>
    </source>
</evidence>
<accession>A0AAD5UK18</accession>
<feature type="domain" description="Centrosomin N-terminal motif 1" evidence="5">
    <location>
        <begin position="28"/>
        <end position="97"/>
    </location>
</feature>
<dbReference type="AlphaFoldDB" id="A0AAD5UK18"/>
<dbReference type="EMBL" id="JADGKB010000032">
    <property type="protein sequence ID" value="KAJ3257998.1"/>
    <property type="molecule type" value="Genomic_DNA"/>
</dbReference>
<protein>
    <recommendedName>
        <fullName evidence="5">Centrosomin N-terminal motif 1 domain-containing protein</fullName>
    </recommendedName>
</protein>
<dbReference type="InterPro" id="IPR012943">
    <property type="entry name" value="Cnn_1N"/>
</dbReference>
<organism evidence="6 7">
    <name type="scientific">Boothiomyces macroporosus</name>
    <dbReference type="NCBI Taxonomy" id="261099"/>
    <lineage>
        <taxon>Eukaryota</taxon>
        <taxon>Fungi</taxon>
        <taxon>Fungi incertae sedis</taxon>
        <taxon>Chytridiomycota</taxon>
        <taxon>Chytridiomycota incertae sedis</taxon>
        <taxon>Chytridiomycetes</taxon>
        <taxon>Rhizophydiales</taxon>
        <taxon>Terramycetaceae</taxon>
        <taxon>Boothiomyces</taxon>
    </lineage>
</organism>
<dbReference type="Proteomes" id="UP001210925">
    <property type="component" value="Unassembled WGS sequence"/>
</dbReference>
<keyword evidence="2" id="KW-0963">Cytoplasm</keyword>
<keyword evidence="3" id="KW-0175">Coiled coil</keyword>
<dbReference type="GO" id="GO:0005815">
    <property type="term" value="C:microtubule organizing center"/>
    <property type="evidence" value="ECO:0007669"/>
    <property type="project" value="InterPro"/>
</dbReference>
<reference evidence="6" key="1">
    <citation type="submission" date="2020-05" db="EMBL/GenBank/DDBJ databases">
        <title>Phylogenomic resolution of chytrid fungi.</title>
        <authorList>
            <person name="Stajich J.E."/>
            <person name="Amses K."/>
            <person name="Simmons R."/>
            <person name="Seto K."/>
            <person name="Myers J."/>
            <person name="Bonds A."/>
            <person name="Quandt C.A."/>
            <person name="Barry K."/>
            <person name="Liu P."/>
            <person name="Grigoriev I."/>
            <person name="Longcore J.E."/>
            <person name="James T.Y."/>
        </authorList>
    </citation>
    <scope>NUCLEOTIDE SEQUENCE</scope>
    <source>
        <strain evidence="6">PLAUS21</strain>
    </source>
</reference>
<evidence type="ECO:0000313" key="7">
    <source>
        <dbReference type="Proteomes" id="UP001210925"/>
    </source>
</evidence>
<evidence type="ECO:0000259" key="5">
    <source>
        <dbReference type="Pfam" id="PF07989"/>
    </source>
</evidence>
<comment type="subcellular location">
    <subcellularLocation>
        <location evidence="1">Cytoplasm</location>
    </subcellularLocation>
</comment>
<keyword evidence="7" id="KW-1185">Reference proteome</keyword>
<evidence type="ECO:0000256" key="2">
    <source>
        <dbReference type="ARBA" id="ARBA00022490"/>
    </source>
</evidence>